<dbReference type="EnsemblPlants" id="AET7Gv20672000.42">
    <property type="protein sequence ID" value="AET7Gv20672000.42"/>
    <property type="gene ID" value="AET7Gv20672000"/>
</dbReference>
<dbReference type="EnsemblPlants" id="AET7Gv20672000.40">
    <property type="protein sequence ID" value="AET7Gv20672000.40"/>
    <property type="gene ID" value="AET7Gv20672000"/>
</dbReference>
<dbReference type="PANTHER" id="PTHR35768">
    <property type="entry name" value="PROTEIN MULTIPOLAR SPINDLE 1"/>
    <property type="match status" value="1"/>
</dbReference>
<evidence type="ECO:0000313" key="2">
    <source>
        <dbReference type="Proteomes" id="UP000015105"/>
    </source>
</evidence>
<dbReference type="GO" id="GO:0000212">
    <property type="term" value="P:meiotic spindle organization"/>
    <property type="evidence" value="ECO:0007669"/>
    <property type="project" value="InterPro"/>
</dbReference>
<dbReference type="EnsemblPlants" id="AET7Gv20672000.43">
    <property type="protein sequence ID" value="AET7Gv20672000.43"/>
    <property type="gene ID" value="AET7Gv20672000"/>
</dbReference>
<reference evidence="2" key="2">
    <citation type="journal article" date="2017" name="Nat. Plants">
        <title>The Aegilops tauschii genome reveals multiple impacts of transposons.</title>
        <authorList>
            <person name="Zhao G."/>
            <person name="Zou C."/>
            <person name="Li K."/>
            <person name="Wang K."/>
            <person name="Li T."/>
            <person name="Gao L."/>
            <person name="Zhang X."/>
            <person name="Wang H."/>
            <person name="Yang Z."/>
            <person name="Liu X."/>
            <person name="Jiang W."/>
            <person name="Mao L."/>
            <person name="Kong X."/>
            <person name="Jiao Y."/>
            <person name="Jia J."/>
        </authorList>
    </citation>
    <scope>NUCLEOTIDE SEQUENCE [LARGE SCALE GENOMIC DNA]</scope>
    <source>
        <strain evidence="2">cv. AL8/78</strain>
    </source>
</reference>
<dbReference type="InterPro" id="IPR037500">
    <property type="entry name" value="Msp1"/>
</dbReference>
<reference evidence="1" key="3">
    <citation type="journal article" date="2017" name="Nature">
        <title>Genome sequence of the progenitor of the wheat D genome Aegilops tauschii.</title>
        <authorList>
            <person name="Luo M.C."/>
            <person name="Gu Y.Q."/>
            <person name="Puiu D."/>
            <person name="Wang H."/>
            <person name="Twardziok S.O."/>
            <person name="Deal K.R."/>
            <person name="Huo N."/>
            <person name="Zhu T."/>
            <person name="Wang L."/>
            <person name="Wang Y."/>
            <person name="McGuire P.E."/>
            <person name="Liu S."/>
            <person name="Long H."/>
            <person name="Ramasamy R.K."/>
            <person name="Rodriguez J.C."/>
            <person name="Van S.L."/>
            <person name="Yuan L."/>
            <person name="Wang Z."/>
            <person name="Xia Z."/>
            <person name="Xiao L."/>
            <person name="Anderson O.D."/>
            <person name="Ouyang S."/>
            <person name="Liang Y."/>
            <person name="Zimin A.V."/>
            <person name="Pertea G."/>
            <person name="Qi P."/>
            <person name="Bennetzen J.L."/>
            <person name="Dai X."/>
            <person name="Dawson M.W."/>
            <person name="Muller H.G."/>
            <person name="Kugler K."/>
            <person name="Rivarola-Duarte L."/>
            <person name="Spannagl M."/>
            <person name="Mayer K.F.X."/>
            <person name="Lu F.H."/>
            <person name="Bevan M.W."/>
            <person name="Leroy P."/>
            <person name="Li P."/>
            <person name="You F.M."/>
            <person name="Sun Q."/>
            <person name="Liu Z."/>
            <person name="Lyons E."/>
            <person name="Wicker T."/>
            <person name="Salzberg S.L."/>
            <person name="Devos K.M."/>
            <person name="Dvorak J."/>
        </authorList>
    </citation>
    <scope>NUCLEOTIDE SEQUENCE [LARGE SCALE GENOMIC DNA]</scope>
    <source>
        <strain evidence="1">cv. AL8/78</strain>
    </source>
</reference>
<dbReference type="Proteomes" id="UP000015105">
    <property type="component" value="Chromosome 7D"/>
</dbReference>
<organism evidence="1 2">
    <name type="scientific">Aegilops tauschii subsp. strangulata</name>
    <name type="common">Goatgrass</name>
    <dbReference type="NCBI Taxonomy" id="200361"/>
    <lineage>
        <taxon>Eukaryota</taxon>
        <taxon>Viridiplantae</taxon>
        <taxon>Streptophyta</taxon>
        <taxon>Embryophyta</taxon>
        <taxon>Tracheophyta</taxon>
        <taxon>Spermatophyta</taxon>
        <taxon>Magnoliopsida</taxon>
        <taxon>Liliopsida</taxon>
        <taxon>Poales</taxon>
        <taxon>Poaceae</taxon>
        <taxon>BOP clade</taxon>
        <taxon>Pooideae</taxon>
        <taxon>Triticodae</taxon>
        <taxon>Triticeae</taxon>
        <taxon>Triticinae</taxon>
        <taxon>Aegilops</taxon>
    </lineage>
</organism>
<dbReference type="PANTHER" id="PTHR35768:SF1">
    <property type="entry name" value="PROTEIN MULTIPOLAR SPINDLE 1"/>
    <property type="match status" value="1"/>
</dbReference>
<dbReference type="Gramene" id="AET7Gv20672000.43">
    <property type="protein sequence ID" value="AET7Gv20672000.43"/>
    <property type="gene ID" value="AET7Gv20672000"/>
</dbReference>
<sequence>MLVLQIQFAGPVDCSDAQFNVQHLFRKLGNEEFIGQRIILAVSQKISNVSESLLLLDPFDDSFPDMHGNMFIMIQLIEFLISDYMKIWLCCEQFDKKIFEEWVRSILKARKDLEVVENINGLYVVYIERVVGRLAREVAPAAYQGKLDLDVFSKLLC</sequence>
<dbReference type="Gramene" id="AET7Gv20672000.42">
    <property type="protein sequence ID" value="AET7Gv20672000.42"/>
    <property type="gene ID" value="AET7Gv20672000"/>
</dbReference>
<dbReference type="GO" id="GO:0007059">
    <property type="term" value="P:chromosome segregation"/>
    <property type="evidence" value="ECO:0007669"/>
    <property type="project" value="TreeGrafter"/>
</dbReference>
<reference evidence="1" key="5">
    <citation type="journal article" date="2021" name="G3 (Bethesda)">
        <title>Aegilops tauschii genome assembly Aet v5.0 features greater sequence contiguity and improved annotation.</title>
        <authorList>
            <person name="Wang L."/>
            <person name="Zhu T."/>
            <person name="Rodriguez J.C."/>
            <person name="Deal K.R."/>
            <person name="Dubcovsky J."/>
            <person name="McGuire P.E."/>
            <person name="Lux T."/>
            <person name="Spannagl M."/>
            <person name="Mayer K.F.X."/>
            <person name="Baldrich P."/>
            <person name="Meyers B.C."/>
            <person name="Huo N."/>
            <person name="Gu Y.Q."/>
            <person name="Zhou H."/>
            <person name="Devos K.M."/>
            <person name="Bennetzen J.L."/>
            <person name="Unver T."/>
            <person name="Budak H."/>
            <person name="Gulick P.J."/>
            <person name="Galiba G."/>
            <person name="Kalapos B."/>
            <person name="Nelson D.R."/>
            <person name="Li P."/>
            <person name="You F.M."/>
            <person name="Luo M.C."/>
            <person name="Dvorak J."/>
        </authorList>
    </citation>
    <scope>NUCLEOTIDE SEQUENCE [LARGE SCALE GENOMIC DNA]</scope>
    <source>
        <strain evidence="1">cv. AL8/78</strain>
    </source>
</reference>
<evidence type="ECO:0000313" key="1">
    <source>
        <dbReference type="EnsemblPlants" id="AET7Gv20672000.43"/>
    </source>
</evidence>
<dbReference type="EnsemblPlants" id="AET7Gv20672000.41">
    <property type="protein sequence ID" value="AET7Gv20672000.41"/>
    <property type="gene ID" value="AET7Gv20672000"/>
</dbReference>
<reference evidence="2" key="1">
    <citation type="journal article" date="2014" name="Science">
        <title>Ancient hybridizations among the ancestral genomes of bread wheat.</title>
        <authorList>
            <consortium name="International Wheat Genome Sequencing Consortium,"/>
            <person name="Marcussen T."/>
            <person name="Sandve S.R."/>
            <person name="Heier L."/>
            <person name="Spannagl M."/>
            <person name="Pfeifer M."/>
            <person name="Jakobsen K.S."/>
            <person name="Wulff B.B."/>
            <person name="Steuernagel B."/>
            <person name="Mayer K.F."/>
            <person name="Olsen O.A."/>
        </authorList>
    </citation>
    <scope>NUCLEOTIDE SEQUENCE [LARGE SCALE GENOMIC DNA]</scope>
    <source>
        <strain evidence="2">cv. AL8/78</strain>
    </source>
</reference>
<dbReference type="GO" id="GO:0007140">
    <property type="term" value="P:male meiotic nuclear division"/>
    <property type="evidence" value="ECO:0007669"/>
    <property type="project" value="TreeGrafter"/>
</dbReference>
<protein>
    <submittedName>
        <fullName evidence="1">Uncharacterized protein</fullName>
    </submittedName>
</protein>
<accession>A0A453RR21</accession>
<reference evidence="1" key="4">
    <citation type="submission" date="2019-03" db="UniProtKB">
        <authorList>
            <consortium name="EnsemblPlants"/>
        </authorList>
    </citation>
    <scope>IDENTIFICATION</scope>
</reference>
<dbReference type="GO" id="GO:0042138">
    <property type="term" value="P:meiotic DNA double-strand break formation"/>
    <property type="evidence" value="ECO:0007669"/>
    <property type="project" value="InterPro"/>
</dbReference>
<dbReference type="Gramene" id="AET7Gv20672000.41">
    <property type="protein sequence ID" value="AET7Gv20672000.41"/>
    <property type="gene ID" value="AET7Gv20672000"/>
</dbReference>
<keyword evidence="2" id="KW-1185">Reference proteome</keyword>
<dbReference type="AlphaFoldDB" id="A0A453RR21"/>
<proteinExistence type="predicted"/>
<dbReference type="Gramene" id="AET7Gv20672000.40">
    <property type="protein sequence ID" value="AET7Gv20672000.40"/>
    <property type="gene ID" value="AET7Gv20672000"/>
</dbReference>
<name>A0A453RR21_AEGTS</name>